<accession>F4WWZ6</accession>
<sequence>MTVLRHEKPAEEYEVEIQKKSGKGAGLCFAAFWSNKGVYVKELTAGGQAIETGKICKGDQLVAIGGLDVRDASLDDIAFHMKISNPLQMKLARYHSAKQ</sequence>
<dbReference type="SMART" id="SM00228">
    <property type="entry name" value="PDZ"/>
    <property type="match status" value="1"/>
</dbReference>
<dbReference type="InParanoid" id="F4WWZ6"/>
<reference evidence="2" key="1">
    <citation type="submission" date="2011-02" db="EMBL/GenBank/DDBJ databases">
        <title>The genome of the leaf-cutting ant Acromyrmex echinatior suggests key adaptations to social evolution and fungus farming.</title>
        <authorList>
            <person name="Nygaard S."/>
            <person name="Zhang G."/>
        </authorList>
    </citation>
    <scope>NUCLEOTIDE SEQUENCE</scope>
</reference>
<gene>
    <name evidence="2" type="ORF">G5I_10485</name>
</gene>
<dbReference type="STRING" id="103372.F4WWZ6"/>
<dbReference type="Gene3D" id="2.30.42.10">
    <property type="match status" value="1"/>
</dbReference>
<organism evidence="3">
    <name type="scientific">Acromyrmex echinatior</name>
    <name type="common">Panamanian leafcutter ant</name>
    <name type="synonym">Acromyrmex octospinosus echinatior</name>
    <dbReference type="NCBI Taxonomy" id="103372"/>
    <lineage>
        <taxon>Eukaryota</taxon>
        <taxon>Metazoa</taxon>
        <taxon>Ecdysozoa</taxon>
        <taxon>Arthropoda</taxon>
        <taxon>Hexapoda</taxon>
        <taxon>Insecta</taxon>
        <taxon>Pterygota</taxon>
        <taxon>Neoptera</taxon>
        <taxon>Endopterygota</taxon>
        <taxon>Hymenoptera</taxon>
        <taxon>Apocrita</taxon>
        <taxon>Aculeata</taxon>
        <taxon>Formicoidea</taxon>
        <taxon>Formicidae</taxon>
        <taxon>Myrmicinae</taxon>
        <taxon>Acromyrmex</taxon>
    </lineage>
</organism>
<name>F4WWZ6_ACREC</name>
<dbReference type="EMBL" id="GL888417">
    <property type="protein sequence ID" value="EGI61239.1"/>
    <property type="molecule type" value="Genomic_DNA"/>
</dbReference>
<dbReference type="eggNOG" id="KOG3528">
    <property type="taxonomic scope" value="Eukaryota"/>
</dbReference>
<dbReference type="OrthoDB" id="7548236at2759"/>
<dbReference type="PROSITE" id="PS50106">
    <property type="entry name" value="PDZ"/>
    <property type="match status" value="1"/>
</dbReference>
<evidence type="ECO:0000259" key="1">
    <source>
        <dbReference type="PROSITE" id="PS50106"/>
    </source>
</evidence>
<evidence type="ECO:0000313" key="3">
    <source>
        <dbReference type="Proteomes" id="UP000007755"/>
    </source>
</evidence>
<dbReference type="Proteomes" id="UP000007755">
    <property type="component" value="Unassembled WGS sequence"/>
</dbReference>
<dbReference type="Pfam" id="PF00595">
    <property type="entry name" value="PDZ"/>
    <property type="match status" value="1"/>
</dbReference>
<dbReference type="SUPFAM" id="SSF50156">
    <property type="entry name" value="PDZ domain-like"/>
    <property type="match status" value="1"/>
</dbReference>
<dbReference type="InterPro" id="IPR001478">
    <property type="entry name" value="PDZ"/>
</dbReference>
<feature type="domain" description="PDZ" evidence="1">
    <location>
        <begin position="14"/>
        <end position="82"/>
    </location>
</feature>
<evidence type="ECO:0000313" key="2">
    <source>
        <dbReference type="EMBL" id="EGI61239.1"/>
    </source>
</evidence>
<keyword evidence="3" id="KW-1185">Reference proteome</keyword>
<dbReference type="AlphaFoldDB" id="F4WWZ6"/>
<protein>
    <submittedName>
        <fullName evidence="2">Multiple PDZ domain protein</fullName>
    </submittedName>
</protein>
<proteinExistence type="predicted"/>
<dbReference type="InterPro" id="IPR036034">
    <property type="entry name" value="PDZ_sf"/>
</dbReference>